<feature type="region of interest" description="Disordered" evidence="1">
    <location>
        <begin position="27"/>
        <end position="53"/>
    </location>
</feature>
<feature type="region of interest" description="Disordered" evidence="1">
    <location>
        <begin position="77"/>
        <end position="121"/>
    </location>
</feature>
<feature type="compositionally biased region" description="Low complexity" evidence="1">
    <location>
        <begin position="341"/>
        <end position="352"/>
    </location>
</feature>
<organism evidence="3 4">
    <name type="scientific">Penaeus vannamei</name>
    <name type="common">Whiteleg shrimp</name>
    <name type="synonym">Litopenaeus vannamei</name>
    <dbReference type="NCBI Taxonomy" id="6689"/>
    <lineage>
        <taxon>Eukaryota</taxon>
        <taxon>Metazoa</taxon>
        <taxon>Ecdysozoa</taxon>
        <taxon>Arthropoda</taxon>
        <taxon>Crustacea</taxon>
        <taxon>Multicrustacea</taxon>
        <taxon>Malacostraca</taxon>
        <taxon>Eumalacostraca</taxon>
        <taxon>Eucarida</taxon>
        <taxon>Decapoda</taxon>
        <taxon>Dendrobranchiata</taxon>
        <taxon>Penaeoidea</taxon>
        <taxon>Penaeidae</taxon>
        <taxon>Penaeus</taxon>
    </lineage>
</organism>
<feature type="compositionally biased region" description="Basic and acidic residues" evidence="1">
    <location>
        <begin position="263"/>
        <end position="275"/>
    </location>
</feature>
<dbReference type="OrthoDB" id="10688335at2759"/>
<feature type="compositionally biased region" description="Low complexity" evidence="1">
    <location>
        <begin position="290"/>
        <end position="310"/>
    </location>
</feature>
<gene>
    <name evidence="3" type="ORF">C7M84_021567</name>
</gene>
<accession>A0A423U8K0</accession>
<reference evidence="3 4" key="2">
    <citation type="submission" date="2019-01" db="EMBL/GenBank/DDBJ databases">
        <title>The decoding of complex shrimp genome reveals the adaptation for benthos swimmer, frequently molting mechanism and breeding impact on genome.</title>
        <authorList>
            <person name="Sun Y."/>
            <person name="Gao Y."/>
            <person name="Yu Y."/>
        </authorList>
    </citation>
    <scope>NUCLEOTIDE SEQUENCE [LARGE SCALE GENOMIC DNA]</scope>
    <source>
        <tissue evidence="3">Muscle</tissue>
    </source>
</reference>
<feature type="compositionally biased region" description="Basic and acidic residues" evidence="1">
    <location>
        <begin position="234"/>
        <end position="243"/>
    </location>
</feature>
<dbReference type="Proteomes" id="UP000283509">
    <property type="component" value="Unassembled WGS sequence"/>
</dbReference>
<evidence type="ECO:0000313" key="4">
    <source>
        <dbReference type="Proteomes" id="UP000283509"/>
    </source>
</evidence>
<feature type="chain" id="PRO_5019187453" evidence="2">
    <location>
        <begin position="24"/>
        <end position="695"/>
    </location>
</feature>
<sequence>MYATVVHQAVILAVVVSAGVVGGAPTGVTPTAETPPTAPASRGSSSGSYDLLEAPGAERGVGLDRENLCTSSDCADAAKSSNLAGQQQRLQRRRQVSPLYPAERKNDESGEVPSRSRAARDADTRVTDWLLGQSTSQASSDGAGAGLSTWSWLNGAREATIAPTEESKKDARDGFLQHSAASSLLHSGNNASGAALTGGMTGSWSLPIRFSQSGTKKISDPLTSSPSLPPVLDRTTRETEPHAGHQSLTTQTVSNALIAVTDEPDRVPSHPEERPPGPQSPHDTDPLVATPLNTHTNTPLTTSPRTNTPRFTNYPRTRRPHSTTSKHTYTPFPLTTQQANPPITQPTSTPQQHSFHKSREPPVNQNQGTVLQETSTPHYPSTIEWLTFLLSDQYVSSDHASTTESVTGDPGKHVNINQDATEEAKEVPILVLESSHTLTPLMAPGHDASPVGNHGNFTVGSSQVSPSHISINQPNVLIHSNNSSQSTDDLTQPPTDMIPSPTNATPPNVNLSTSIPYSVDFPKRNVSWHIGPQPHNTADYEPLLTPSPTPIYEDVHNASYISENVFSTSHTLPSYTFDELSQPEAFLTVEDFDDRPTATLVAGDGSSVVVSSMSLNIGHALPKPYKEEEDTKEPNNDLIIRNTLGDLSGNSYSCGIPYYTTNKYIPCNLSNNATFNKTNSFTSDEFYVTIPFINE</sequence>
<proteinExistence type="predicted"/>
<comment type="caution">
    <text evidence="3">The sequence shown here is derived from an EMBL/GenBank/DDBJ whole genome shotgun (WGS) entry which is preliminary data.</text>
</comment>
<keyword evidence="4" id="KW-1185">Reference proteome</keyword>
<feature type="compositionally biased region" description="Polar residues" evidence="1">
    <location>
        <begin position="322"/>
        <end position="340"/>
    </location>
</feature>
<keyword evidence="2" id="KW-0732">Signal</keyword>
<dbReference type="AlphaFoldDB" id="A0A423U8K0"/>
<evidence type="ECO:0000313" key="3">
    <source>
        <dbReference type="EMBL" id="ROT85026.1"/>
    </source>
</evidence>
<reference evidence="3 4" key="1">
    <citation type="submission" date="2018-04" db="EMBL/GenBank/DDBJ databases">
        <authorList>
            <person name="Zhang X."/>
            <person name="Yuan J."/>
            <person name="Li F."/>
            <person name="Xiang J."/>
        </authorList>
    </citation>
    <scope>NUCLEOTIDE SEQUENCE [LARGE SCALE GENOMIC DNA]</scope>
    <source>
        <tissue evidence="3">Muscle</tissue>
    </source>
</reference>
<evidence type="ECO:0000256" key="1">
    <source>
        <dbReference type="SAM" id="MobiDB-lite"/>
    </source>
</evidence>
<feature type="region of interest" description="Disordered" evidence="1">
    <location>
        <begin position="214"/>
        <end position="367"/>
    </location>
</feature>
<dbReference type="EMBL" id="QCYY01000454">
    <property type="protein sequence ID" value="ROT85026.1"/>
    <property type="molecule type" value="Genomic_DNA"/>
</dbReference>
<evidence type="ECO:0000256" key="2">
    <source>
        <dbReference type="SAM" id="SignalP"/>
    </source>
</evidence>
<feature type="signal peptide" evidence="2">
    <location>
        <begin position="1"/>
        <end position="23"/>
    </location>
</feature>
<protein>
    <submittedName>
        <fullName evidence="3">Uncharacterized protein</fullName>
    </submittedName>
</protein>
<feature type="compositionally biased region" description="Low complexity" evidence="1">
    <location>
        <begin position="220"/>
        <end position="232"/>
    </location>
</feature>
<name>A0A423U8K0_PENVA</name>
<feature type="compositionally biased region" description="Polar residues" evidence="1">
    <location>
        <begin position="246"/>
        <end position="255"/>
    </location>
</feature>